<sequence>MGSNSALGTLAELASSGPGGFGPLIFAYPVQLQNQRTTPRGCILAHALGGFSLCFAKPYPTGPGGEVTANWLPTN</sequence>
<accession>A0A7I7NKQ1</accession>
<gene>
    <name evidence="1" type="ORF">MLAC_22070</name>
</gene>
<proteinExistence type="predicted"/>
<protein>
    <submittedName>
        <fullName evidence="1">Uncharacterized protein</fullName>
    </submittedName>
</protein>
<evidence type="ECO:0000313" key="2">
    <source>
        <dbReference type="Proteomes" id="UP000466396"/>
    </source>
</evidence>
<dbReference type="AlphaFoldDB" id="A0A7I7NKQ1"/>
<dbReference type="KEGG" id="mlj:MLAC_22070"/>
<name>A0A7I7NKQ1_9MYCO</name>
<organism evidence="1 2">
    <name type="scientific">Mycobacterium lacus</name>
    <dbReference type="NCBI Taxonomy" id="169765"/>
    <lineage>
        <taxon>Bacteria</taxon>
        <taxon>Bacillati</taxon>
        <taxon>Actinomycetota</taxon>
        <taxon>Actinomycetes</taxon>
        <taxon>Mycobacteriales</taxon>
        <taxon>Mycobacteriaceae</taxon>
        <taxon>Mycobacterium</taxon>
    </lineage>
</organism>
<dbReference type="Proteomes" id="UP000466396">
    <property type="component" value="Chromosome"/>
</dbReference>
<keyword evidence="2" id="KW-1185">Reference proteome</keyword>
<reference evidence="1 2" key="1">
    <citation type="journal article" date="2019" name="Emerg. Microbes Infect.">
        <title>Comprehensive subspecies identification of 175 nontuberculous mycobacteria species based on 7547 genomic profiles.</title>
        <authorList>
            <person name="Matsumoto Y."/>
            <person name="Kinjo T."/>
            <person name="Motooka D."/>
            <person name="Nabeya D."/>
            <person name="Jung N."/>
            <person name="Uechi K."/>
            <person name="Horii T."/>
            <person name="Iida T."/>
            <person name="Fujita J."/>
            <person name="Nakamura S."/>
        </authorList>
    </citation>
    <scope>NUCLEOTIDE SEQUENCE [LARGE SCALE GENOMIC DNA]</scope>
    <source>
        <strain evidence="1 2">JCM 15657</strain>
    </source>
</reference>
<evidence type="ECO:0000313" key="1">
    <source>
        <dbReference type="EMBL" id="BBX96913.1"/>
    </source>
</evidence>
<dbReference type="EMBL" id="AP022581">
    <property type="protein sequence ID" value="BBX96913.1"/>
    <property type="molecule type" value="Genomic_DNA"/>
</dbReference>